<feature type="transmembrane region" description="Helical" evidence="11">
    <location>
        <begin position="180"/>
        <end position="201"/>
    </location>
</feature>
<sequence>MGNEVDFMVHGYVPLNIFGHEVWLTTTHVCLLIVCLFMLVIGLIVNNKMKHATEVPGMVQNIAELYVEMMDGVVQSSMFRHWGKYANYILTIFMFLLFSNISGLFGLRPPTADYGVTLPLALITFVLIQFNAFKWKGVGGYVKDLMDPIPLFLPINIISEFATPVSLSLRLFGNVMAGTIMLALYYGMLPVLATVVIPSFLHAYLDLFSGAIQAYVFCMLSMTFIYQKMPE</sequence>
<keyword evidence="6 11" id="KW-0375">Hydrogen ion transport</keyword>
<evidence type="ECO:0000256" key="12">
    <source>
        <dbReference type="RuleBase" id="RU000483"/>
    </source>
</evidence>
<keyword evidence="16" id="KW-1185">Reference proteome</keyword>
<dbReference type="PANTHER" id="PTHR42823">
    <property type="entry name" value="ATP SYNTHASE SUBUNIT A, CHLOROPLASTIC"/>
    <property type="match status" value="1"/>
</dbReference>
<keyword evidence="8 11" id="KW-0406">Ion transport</keyword>
<organism evidence="13 15">
    <name type="scientific">Coprococcus catus</name>
    <dbReference type="NCBI Taxonomy" id="116085"/>
    <lineage>
        <taxon>Bacteria</taxon>
        <taxon>Bacillati</taxon>
        <taxon>Bacillota</taxon>
        <taxon>Clostridia</taxon>
        <taxon>Lachnospirales</taxon>
        <taxon>Lachnospiraceae</taxon>
        <taxon>Coprococcus</taxon>
    </lineage>
</organism>
<dbReference type="InterPro" id="IPR023011">
    <property type="entry name" value="ATP_synth_F0_asu_AS"/>
</dbReference>
<dbReference type="NCBIfam" id="TIGR01131">
    <property type="entry name" value="ATP_synt_6_or_A"/>
    <property type="match status" value="1"/>
</dbReference>
<evidence type="ECO:0000256" key="5">
    <source>
        <dbReference type="ARBA" id="ARBA00022692"/>
    </source>
</evidence>
<keyword evidence="5 11" id="KW-0812">Transmembrane</keyword>
<evidence type="ECO:0000256" key="10">
    <source>
        <dbReference type="ARBA" id="ARBA00023310"/>
    </source>
</evidence>
<evidence type="ECO:0000256" key="8">
    <source>
        <dbReference type="ARBA" id="ARBA00023065"/>
    </source>
</evidence>
<name>A0A3E2TMF5_9FIRM</name>
<dbReference type="GO" id="GO:0005886">
    <property type="term" value="C:plasma membrane"/>
    <property type="evidence" value="ECO:0007669"/>
    <property type="project" value="UniProtKB-SubCell"/>
</dbReference>
<dbReference type="PANTHER" id="PTHR42823:SF3">
    <property type="entry name" value="ATP SYNTHASE SUBUNIT A, CHLOROPLASTIC"/>
    <property type="match status" value="1"/>
</dbReference>
<dbReference type="Proteomes" id="UP000261231">
    <property type="component" value="Unassembled WGS sequence"/>
</dbReference>
<dbReference type="SUPFAM" id="SSF81336">
    <property type="entry name" value="F1F0 ATP synthase subunit A"/>
    <property type="match status" value="1"/>
</dbReference>
<keyword evidence="3 11" id="KW-0813">Transport</keyword>
<gene>
    <name evidence="11 13" type="primary">atpB</name>
    <name evidence="13" type="ORF">DW070_10490</name>
    <name evidence="14" type="ORF">DW747_05250</name>
</gene>
<dbReference type="CDD" id="cd00310">
    <property type="entry name" value="ATP-synt_Fo_a_6"/>
    <property type="match status" value="1"/>
</dbReference>
<dbReference type="RefSeq" id="WP_015513212.1">
    <property type="nucleotide sequence ID" value="NZ_JAAXCM010000005.1"/>
</dbReference>
<evidence type="ECO:0000313" key="14">
    <source>
        <dbReference type="EMBL" id="RGC49351.1"/>
    </source>
</evidence>
<dbReference type="HAMAP" id="MF_01393">
    <property type="entry name" value="ATP_synth_a_bact"/>
    <property type="match status" value="1"/>
</dbReference>
<keyword evidence="11" id="KW-1003">Cell membrane</keyword>
<dbReference type="GO" id="GO:0016787">
    <property type="term" value="F:hydrolase activity"/>
    <property type="evidence" value="ECO:0007669"/>
    <property type="project" value="UniProtKB-KW"/>
</dbReference>
<dbReference type="InterPro" id="IPR045082">
    <property type="entry name" value="ATP_syn_F0_a_bact/chloroplast"/>
</dbReference>
<accession>A0A3E2TMF5</accession>
<evidence type="ECO:0000313" key="13">
    <source>
        <dbReference type="EMBL" id="RGB79040.1"/>
    </source>
</evidence>
<evidence type="ECO:0000256" key="2">
    <source>
        <dbReference type="ARBA" id="ARBA00006810"/>
    </source>
</evidence>
<dbReference type="GeneID" id="74985581"/>
<evidence type="ECO:0000313" key="15">
    <source>
        <dbReference type="Proteomes" id="UP000260773"/>
    </source>
</evidence>
<reference evidence="15 16" key="1">
    <citation type="submission" date="2018-08" db="EMBL/GenBank/DDBJ databases">
        <title>A genome reference for cultivated species of the human gut microbiota.</title>
        <authorList>
            <person name="Zou Y."/>
            <person name="Xue W."/>
            <person name="Luo G."/>
        </authorList>
    </citation>
    <scope>NUCLEOTIDE SEQUENCE [LARGE SCALE GENOMIC DNA]</scope>
    <source>
        <strain evidence="13 15">AF45-17</strain>
        <strain evidence="14 16">AM28-39</strain>
    </source>
</reference>
<proteinExistence type="inferred from homology"/>
<evidence type="ECO:0000256" key="6">
    <source>
        <dbReference type="ARBA" id="ARBA00022781"/>
    </source>
</evidence>
<evidence type="ECO:0000256" key="7">
    <source>
        <dbReference type="ARBA" id="ARBA00022989"/>
    </source>
</evidence>
<dbReference type="Proteomes" id="UP000260773">
    <property type="component" value="Unassembled WGS sequence"/>
</dbReference>
<dbReference type="PRINTS" id="PR00123">
    <property type="entry name" value="ATPASEA"/>
</dbReference>
<evidence type="ECO:0000256" key="1">
    <source>
        <dbReference type="ARBA" id="ARBA00004141"/>
    </source>
</evidence>
<feature type="transmembrane region" description="Helical" evidence="11">
    <location>
        <begin position="85"/>
        <end position="108"/>
    </location>
</feature>
<dbReference type="EMBL" id="QVFD01000003">
    <property type="protein sequence ID" value="RGC49351.1"/>
    <property type="molecule type" value="Genomic_DNA"/>
</dbReference>
<dbReference type="GO" id="GO:0046933">
    <property type="term" value="F:proton-transporting ATP synthase activity, rotational mechanism"/>
    <property type="evidence" value="ECO:0007669"/>
    <property type="project" value="UniProtKB-UniRule"/>
</dbReference>
<dbReference type="Gene3D" id="1.20.120.220">
    <property type="entry name" value="ATP synthase, F0 complex, subunit A"/>
    <property type="match status" value="1"/>
</dbReference>
<feature type="transmembrane region" description="Helical" evidence="11">
    <location>
        <begin position="114"/>
        <end position="133"/>
    </location>
</feature>
<dbReference type="OrthoDB" id="9789241at2"/>
<comment type="similarity">
    <text evidence="2 11 12">Belongs to the ATPase A chain family.</text>
</comment>
<comment type="caution">
    <text evidence="13">The sequence shown here is derived from an EMBL/GenBank/DDBJ whole genome shotgun (WGS) entry which is preliminary data.</text>
</comment>
<comment type="subcellular location">
    <subcellularLocation>
        <location evidence="11 12">Cell membrane</location>
        <topology evidence="11 12">Multi-pass membrane protein</topology>
    </subcellularLocation>
    <subcellularLocation>
        <location evidence="1">Membrane</location>
        <topology evidence="1">Multi-pass membrane protein</topology>
    </subcellularLocation>
</comment>
<evidence type="ECO:0000256" key="9">
    <source>
        <dbReference type="ARBA" id="ARBA00023136"/>
    </source>
</evidence>
<dbReference type="GO" id="GO:0045259">
    <property type="term" value="C:proton-transporting ATP synthase complex"/>
    <property type="evidence" value="ECO:0007669"/>
    <property type="project" value="UniProtKB-KW"/>
</dbReference>
<evidence type="ECO:0000256" key="4">
    <source>
        <dbReference type="ARBA" id="ARBA00022547"/>
    </source>
</evidence>
<feature type="transmembrane region" description="Helical" evidence="11">
    <location>
        <begin position="207"/>
        <end position="226"/>
    </location>
</feature>
<keyword evidence="10 11" id="KW-0066">ATP synthesis</keyword>
<dbReference type="EMBL" id="QVEP01000025">
    <property type="protein sequence ID" value="RGB79040.1"/>
    <property type="molecule type" value="Genomic_DNA"/>
</dbReference>
<dbReference type="Pfam" id="PF00119">
    <property type="entry name" value="ATP-synt_A"/>
    <property type="match status" value="1"/>
</dbReference>
<protein>
    <recommendedName>
        <fullName evidence="11 12">ATP synthase subunit a</fullName>
    </recommendedName>
    <alternativeName>
        <fullName evidence="11">ATP synthase F0 sector subunit a</fullName>
    </alternativeName>
    <alternativeName>
        <fullName evidence="11">F-ATPase subunit 6</fullName>
    </alternativeName>
</protein>
<keyword evidence="7 11" id="KW-1133">Transmembrane helix</keyword>
<keyword evidence="4 11" id="KW-0138">CF(0)</keyword>
<feature type="transmembrane region" description="Helical" evidence="11">
    <location>
        <begin position="22"/>
        <end position="45"/>
    </location>
</feature>
<dbReference type="PROSITE" id="PS00449">
    <property type="entry name" value="ATPASE_A"/>
    <property type="match status" value="1"/>
</dbReference>
<evidence type="ECO:0000256" key="3">
    <source>
        <dbReference type="ARBA" id="ARBA00022448"/>
    </source>
</evidence>
<evidence type="ECO:0000256" key="11">
    <source>
        <dbReference type="HAMAP-Rule" id="MF_01393"/>
    </source>
</evidence>
<dbReference type="InterPro" id="IPR000568">
    <property type="entry name" value="ATP_synth_F0_asu"/>
</dbReference>
<evidence type="ECO:0000313" key="16">
    <source>
        <dbReference type="Proteomes" id="UP000261231"/>
    </source>
</evidence>
<keyword evidence="13" id="KW-0378">Hydrolase</keyword>
<keyword evidence="9 11" id="KW-0472">Membrane</keyword>
<dbReference type="InterPro" id="IPR035908">
    <property type="entry name" value="F0_ATP_A_sf"/>
</dbReference>
<comment type="function">
    <text evidence="11 12">Key component of the proton channel; it plays a direct role in the translocation of protons across the membrane.</text>
</comment>
<dbReference type="GO" id="GO:0042777">
    <property type="term" value="P:proton motive force-driven plasma membrane ATP synthesis"/>
    <property type="evidence" value="ECO:0007669"/>
    <property type="project" value="TreeGrafter"/>
</dbReference>
<dbReference type="AlphaFoldDB" id="A0A3E2TMF5"/>